<gene>
    <name evidence="2" type="ORF">GCM10010196_06840</name>
</gene>
<name>A0A918FAN7_AGRME</name>
<reference evidence="2" key="1">
    <citation type="journal article" date="2014" name="Int. J. Syst. Evol. Microbiol.">
        <title>Complete genome sequence of Corynebacterium casei LMG S-19264T (=DSM 44701T), isolated from a smear-ripened cheese.</title>
        <authorList>
            <consortium name="US DOE Joint Genome Institute (JGI-PGF)"/>
            <person name="Walter F."/>
            <person name="Albersmeier A."/>
            <person name="Kalinowski J."/>
            <person name="Ruckert C."/>
        </authorList>
    </citation>
    <scope>NUCLEOTIDE SEQUENCE</scope>
    <source>
        <strain evidence="2">JCM 3346</strain>
    </source>
</reference>
<accession>A0A918FAN7</accession>
<sequence length="61" mass="6821">MHIDPVLMIASQRAELQRAAVEAERRRVAAERRAAEAAEAPLPKAAGRTALRRLFRKTVEN</sequence>
<organism evidence="2 3">
    <name type="scientific">Agromyces mediolanus</name>
    <name type="common">Corynebacterium mediolanum</name>
    <dbReference type="NCBI Taxonomy" id="41986"/>
    <lineage>
        <taxon>Bacteria</taxon>
        <taxon>Bacillati</taxon>
        <taxon>Actinomycetota</taxon>
        <taxon>Actinomycetes</taxon>
        <taxon>Micrococcales</taxon>
        <taxon>Microbacteriaceae</taxon>
        <taxon>Agromyces</taxon>
    </lineage>
</organism>
<keyword evidence="3" id="KW-1185">Reference proteome</keyword>
<dbReference type="AlphaFoldDB" id="A0A918FAN7"/>
<proteinExistence type="predicted"/>
<evidence type="ECO:0000313" key="3">
    <source>
        <dbReference type="Proteomes" id="UP000610303"/>
    </source>
</evidence>
<comment type="caution">
    <text evidence="2">The sequence shown here is derived from an EMBL/GenBank/DDBJ whole genome shotgun (WGS) entry which is preliminary data.</text>
</comment>
<feature type="coiled-coil region" evidence="1">
    <location>
        <begin position="11"/>
        <end position="40"/>
    </location>
</feature>
<dbReference type="Proteomes" id="UP000610303">
    <property type="component" value="Unassembled WGS sequence"/>
</dbReference>
<evidence type="ECO:0000256" key="1">
    <source>
        <dbReference type="SAM" id="Coils"/>
    </source>
</evidence>
<dbReference type="RefSeq" id="WP_189083883.1">
    <property type="nucleotide sequence ID" value="NZ_BMRJ01000001.1"/>
</dbReference>
<reference evidence="2" key="2">
    <citation type="submission" date="2020-09" db="EMBL/GenBank/DDBJ databases">
        <authorList>
            <person name="Sun Q."/>
            <person name="Ohkuma M."/>
        </authorList>
    </citation>
    <scope>NUCLEOTIDE SEQUENCE</scope>
    <source>
        <strain evidence="2">JCM 3346</strain>
    </source>
</reference>
<dbReference type="EMBL" id="BMRJ01000001">
    <property type="protein sequence ID" value="GGR16726.1"/>
    <property type="molecule type" value="Genomic_DNA"/>
</dbReference>
<protein>
    <submittedName>
        <fullName evidence="2">Uncharacterized protein</fullName>
    </submittedName>
</protein>
<keyword evidence="1" id="KW-0175">Coiled coil</keyword>
<evidence type="ECO:0000313" key="2">
    <source>
        <dbReference type="EMBL" id="GGR16726.1"/>
    </source>
</evidence>